<comment type="caution">
    <text evidence="2">The sequence shown here is derived from an EMBL/GenBank/DDBJ whole genome shotgun (WGS) entry which is preliminary data.</text>
</comment>
<dbReference type="PANTHER" id="PTHR45023:SF4">
    <property type="entry name" value="GLYCINE-RICH PROTEIN-RELATED"/>
    <property type="match status" value="1"/>
</dbReference>
<evidence type="ECO:0008006" key="4">
    <source>
        <dbReference type="Google" id="ProtNLM"/>
    </source>
</evidence>
<dbReference type="Proteomes" id="UP000765509">
    <property type="component" value="Unassembled WGS sequence"/>
</dbReference>
<dbReference type="OrthoDB" id="2502666at2759"/>
<sequence length="108" mass="12228">MSPPSGSSSIDWMKITQELYQANNKRQAFKLEKSWEVVCDSPKWAQEGVNARKDPGSLLSVKKGSSHYTPSRDFRSSDPDTHTPFDDQPIGTKKVNACEWNKNLKKNN</sequence>
<organism evidence="2 3">
    <name type="scientific">Austropuccinia psidii MF-1</name>
    <dbReference type="NCBI Taxonomy" id="1389203"/>
    <lineage>
        <taxon>Eukaryota</taxon>
        <taxon>Fungi</taxon>
        <taxon>Dikarya</taxon>
        <taxon>Basidiomycota</taxon>
        <taxon>Pucciniomycotina</taxon>
        <taxon>Pucciniomycetes</taxon>
        <taxon>Pucciniales</taxon>
        <taxon>Sphaerophragmiaceae</taxon>
        <taxon>Austropuccinia</taxon>
    </lineage>
</organism>
<keyword evidence="3" id="KW-1185">Reference proteome</keyword>
<evidence type="ECO:0000256" key="1">
    <source>
        <dbReference type="SAM" id="MobiDB-lite"/>
    </source>
</evidence>
<dbReference type="AlphaFoldDB" id="A0A9Q3DBR3"/>
<reference evidence="2" key="1">
    <citation type="submission" date="2021-03" db="EMBL/GenBank/DDBJ databases">
        <title>Draft genome sequence of rust myrtle Austropuccinia psidii MF-1, a brazilian biotype.</title>
        <authorList>
            <person name="Quecine M.C."/>
            <person name="Pachon D.M.R."/>
            <person name="Bonatelli M.L."/>
            <person name="Correr F.H."/>
            <person name="Franceschini L.M."/>
            <person name="Leite T.F."/>
            <person name="Margarido G.R.A."/>
            <person name="Almeida C.A."/>
            <person name="Ferrarezi J.A."/>
            <person name="Labate C.A."/>
        </authorList>
    </citation>
    <scope>NUCLEOTIDE SEQUENCE</scope>
    <source>
        <strain evidence="2">MF-1</strain>
    </source>
</reference>
<gene>
    <name evidence="2" type="ORF">O181_039560</name>
</gene>
<proteinExistence type="predicted"/>
<name>A0A9Q3DBR3_9BASI</name>
<dbReference type="EMBL" id="AVOT02015497">
    <property type="protein sequence ID" value="MBW0499845.1"/>
    <property type="molecule type" value="Genomic_DNA"/>
</dbReference>
<evidence type="ECO:0000313" key="3">
    <source>
        <dbReference type="Proteomes" id="UP000765509"/>
    </source>
</evidence>
<accession>A0A9Q3DBR3</accession>
<feature type="region of interest" description="Disordered" evidence="1">
    <location>
        <begin position="48"/>
        <end position="108"/>
    </location>
</feature>
<evidence type="ECO:0000313" key="2">
    <source>
        <dbReference type="EMBL" id="MBW0499845.1"/>
    </source>
</evidence>
<feature type="compositionally biased region" description="Basic and acidic residues" evidence="1">
    <location>
        <begin position="70"/>
        <end position="85"/>
    </location>
</feature>
<dbReference type="PANTHER" id="PTHR45023">
    <property type="match status" value="1"/>
</dbReference>
<protein>
    <recommendedName>
        <fullName evidence="4">No apical meristem-associated C-terminal domain-containing protein</fullName>
    </recommendedName>
</protein>